<dbReference type="SUPFAM" id="SSF101898">
    <property type="entry name" value="NHL repeat"/>
    <property type="match status" value="1"/>
</dbReference>
<protein>
    <recommendedName>
        <fullName evidence="2">BIG2 domain-containing protein</fullName>
    </recommendedName>
</protein>
<comment type="caution">
    <text evidence="3">The sequence shown here is derived from an EMBL/GenBank/DDBJ whole genome shotgun (WGS) entry which is preliminary data.</text>
</comment>
<dbReference type="SMART" id="SM00635">
    <property type="entry name" value="BID_2"/>
    <property type="match status" value="1"/>
</dbReference>
<evidence type="ECO:0000259" key="2">
    <source>
        <dbReference type="SMART" id="SM00635"/>
    </source>
</evidence>
<evidence type="ECO:0000256" key="1">
    <source>
        <dbReference type="SAM" id="SignalP"/>
    </source>
</evidence>
<sequence>MVNMKTKAKKGLLYGFMGLVVAASSLPGQVSADSASPEIVWQKGAGDEQLQLTGILESSNHQLSIGGLNGDSMNSEGRLLGYLSRWDDQGNSTWSSNITLDNQADIDDAPKPVIISDVSPTKDGGYVLSGTYVDMIPKYYPAFITKVDQNGKVLWAKTVSGGSWVRVNSVAESDDGSIVYTLSPGGINVPIPAKVGKINASGQTEWIKSSEDSGFSGFLDVTNADVTPEGDVIVSANIEGAVKLWKLSPSGETLWNKTLQLPGHVKAVNDGYLVTSTPDSGSTQIQILKLDKTGNKLWKNSYDFGEVNQVNEDKDGYLLAADRGLFQIDASGKLIWSKELGKVAEAIQIGDKDIYALAGNKLVKLTAASSAGSDNPGDQVSSLKFDSEEYSISRGDTFDTVVTWYDQNGQAVNVSSSATYSSSRPDVLTIDAQGNITALSRGTAVITAKYGNQTVSALVSVY</sequence>
<dbReference type="Gene3D" id="2.60.40.1080">
    <property type="match status" value="1"/>
</dbReference>
<accession>A0A3S1B8G1</accession>
<keyword evidence="4" id="KW-1185">Reference proteome</keyword>
<dbReference type="Pfam" id="PF22359">
    <property type="entry name" value="Big-like"/>
    <property type="match status" value="1"/>
</dbReference>
<feature type="domain" description="BIG2" evidence="2">
    <location>
        <begin position="379"/>
        <end position="460"/>
    </location>
</feature>
<feature type="chain" id="PRO_5018531607" description="BIG2 domain-containing protein" evidence="1">
    <location>
        <begin position="33"/>
        <end position="462"/>
    </location>
</feature>
<evidence type="ECO:0000313" key="3">
    <source>
        <dbReference type="EMBL" id="RUT31687.1"/>
    </source>
</evidence>
<organism evidence="3 4">
    <name type="scientific">Paenibacillus zeisoli</name>
    <dbReference type="NCBI Taxonomy" id="2496267"/>
    <lineage>
        <taxon>Bacteria</taxon>
        <taxon>Bacillati</taxon>
        <taxon>Bacillota</taxon>
        <taxon>Bacilli</taxon>
        <taxon>Bacillales</taxon>
        <taxon>Paenibacillaceae</taxon>
        <taxon>Paenibacillus</taxon>
    </lineage>
</organism>
<gene>
    <name evidence="3" type="ORF">EJP77_09860</name>
</gene>
<dbReference type="EMBL" id="RZNX01000003">
    <property type="protein sequence ID" value="RUT31687.1"/>
    <property type="molecule type" value="Genomic_DNA"/>
</dbReference>
<keyword evidence="1" id="KW-0732">Signal</keyword>
<dbReference type="InterPro" id="IPR054604">
    <property type="entry name" value="SbsC_Big-like"/>
</dbReference>
<feature type="signal peptide" evidence="1">
    <location>
        <begin position="1"/>
        <end position="32"/>
    </location>
</feature>
<evidence type="ECO:0000313" key="4">
    <source>
        <dbReference type="Proteomes" id="UP000272464"/>
    </source>
</evidence>
<reference evidence="3 4" key="1">
    <citation type="submission" date="2018-12" db="EMBL/GenBank/DDBJ databases">
        <authorList>
            <person name="Sun L."/>
            <person name="Chen Z."/>
        </authorList>
    </citation>
    <scope>NUCLEOTIDE SEQUENCE [LARGE SCALE GENOMIC DNA]</scope>
    <source>
        <strain evidence="3 4">3-5-3</strain>
    </source>
</reference>
<dbReference type="InterPro" id="IPR003343">
    <property type="entry name" value="Big_2"/>
</dbReference>
<dbReference type="Proteomes" id="UP000272464">
    <property type="component" value="Unassembled WGS sequence"/>
</dbReference>
<dbReference type="InterPro" id="IPR015943">
    <property type="entry name" value="WD40/YVTN_repeat-like_dom_sf"/>
</dbReference>
<dbReference type="PANTHER" id="PTHR42754">
    <property type="entry name" value="ENDOGLUCANASE"/>
    <property type="match status" value="1"/>
</dbReference>
<name>A0A3S1B8G1_9BACL</name>
<dbReference type="OrthoDB" id="2348975at2"/>
<proteinExistence type="predicted"/>
<dbReference type="AlphaFoldDB" id="A0A3S1B8G1"/>
<dbReference type="RefSeq" id="WP_127199067.1">
    <property type="nucleotide sequence ID" value="NZ_RZNX01000003.1"/>
</dbReference>
<dbReference type="PANTHER" id="PTHR42754:SF1">
    <property type="entry name" value="LIPOPROTEIN"/>
    <property type="match status" value="1"/>
</dbReference>
<dbReference type="Gene3D" id="2.130.10.10">
    <property type="entry name" value="YVTN repeat-like/Quinoprotein amine dehydrogenase"/>
    <property type="match status" value="1"/>
</dbReference>